<dbReference type="CDD" id="cd11614">
    <property type="entry name" value="SAF_CpaB_FlgA_like"/>
    <property type="match status" value="1"/>
</dbReference>
<dbReference type="SMART" id="SM00858">
    <property type="entry name" value="SAF"/>
    <property type="match status" value="1"/>
</dbReference>
<gene>
    <name evidence="2" type="ORF">UFOPK1740_00626</name>
</gene>
<feature type="domain" description="SAF" evidence="1">
    <location>
        <begin position="47"/>
        <end position="108"/>
    </location>
</feature>
<protein>
    <submittedName>
        <fullName evidence="2">Unannotated protein</fullName>
    </submittedName>
</protein>
<evidence type="ECO:0000259" key="1">
    <source>
        <dbReference type="SMART" id="SM00858"/>
    </source>
</evidence>
<proteinExistence type="predicted"/>
<dbReference type="InterPro" id="IPR013974">
    <property type="entry name" value="SAF"/>
</dbReference>
<accession>A0A6J6EN94</accession>
<name>A0A6J6EN94_9ZZZZ</name>
<reference evidence="2" key="1">
    <citation type="submission" date="2020-05" db="EMBL/GenBank/DDBJ databases">
        <authorList>
            <person name="Chiriac C."/>
            <person name="Salcher M."/>
            <person name="Ghai R."/>
            <person name="Kavagutti S V."/>
        </authorList>
    </citation>
    <scope>NUCLEOTIDE SEQUENCE</scope>
</reference>
<organism evidence="2">
    <name type="scientific">freshwater metagenome</name>
    <dbReference type="NCBI Taxonomy" id="449393"/>
    <lineage>
        <taxon>unclassified sequences</taxon>
        <taxon>metagenomes</taxon>
        <taxon>ecological metagenomes</taxon>
    </lineage>
</organism>
<sequence>MQIPRINIEKSDLITLFRIYRKTIAYCLIAIVAYSIVDKAANNFATKPVVVASKDIAAGTYLTSLDLKETRIPISAISKNVLTKEQLIGRMLASNIAENEQLTNSRVLATNQVISNQRVVGVRIIDSEVASILKPGALIDVVRISNSNGLYGSVIARDVSVVAIASKKSSFGSSTGSVVMVSTNNDTAVTLAINSGEKLTVLLH</sequence>
<dbReference type="Gene3D" id="3.90.1210.10">
    <property type="entry name" value="Antifreeze-like/N-acetylneuraminic acid synthase C-terminal domain"/>
    <property type="match status" value="1"/>
</dbReference>
<dbReference type="EMBL" id="CAEZTU010000019">
    <property type="protein sequence ID" value="CAB4576859.1"/>
    <property type="molecule type" value="Genomic_DNA"/>
</dbReference>
<dbReference type="AlphaFoldDB" id="A0A6J6EN94"/>
<dbReference type="Pfam" id="PF08666">
    <property type="entry name" value="SAF"/>
    <property type="match status" value="1"/>
</dbReference>
<evidence type="ECO:0000313" key="2">
    <source>
        <dbReference type="EMBL" id="CAB4576859.1"/>
    </source>
</evidence>